<keyword evidence="1" id="KW-0175">Coiled coil</keyword>
<name>A0ABY7ERS2_MYAAR</name>
<feature type="compositionally biased region" description="Basic and acidic residues" evidence="2">
    <location>
        <begin position="1"/>
        <end position="14"/>
    </location>
</feature>
<protein>
    <submittedName>
        <fullName evidence="3">Uncharacterized protein</fullName>
    </submittedName>
</protein>
<evidence type="ECO:0000256" key="1">
    <source>
        <dbReference type="SAM" id="Coils"/>
    </source>
</evidence>
<evidence type="ECO:0000313" key="4">
    <source>
        <dbReference type="Proteomes" id="UP001164746"/>
    </source>
</evidence>
<keyword evidence="4" id="KW-1185">Reference proteome</keyword>
<sequence>MMSDKWKKALHAVEKTSGSVGPRKRYGSQSSLDKNFSKKDNRLQDLMAGQSDATKSLMRTSETLDRLRLDHKKKVEQIEKMQRDLGFKDDRIRNLEIRASEVEKAELILETTKQNLESCQPLEGSGTR</sequence>
<gene>
    <name evidence="3" type="ORF">MAR_025686</name>
</gene>
<dbReference type="EMBL" id="CP111019">
    <property type="protein sequence ID" value="WAR11506.1"/>
    <property type="molecule type" value="Genomic_DNA"/>
</dbReference>
<accession>A0ABY7ERS2</accession>
<feature type="region of interest" description="Disordered" evidence="2">
    <location>
        <begin position="1"/>
        <end position="54"/>
    </location>
</feature>
<evidence type="ECO:0000313" key="3">
    <source>
        <dbReference type="EMBL" id="WAR11506.1"/>
    </source>
</evidence>
<organism evidence="3 4">
    <name type="scientific">Mya arenaria</name>
    <name type="common">Soft-shell clam</name>
    <dbReference type="NCBI Taxonomy" id="6604"/>
    <lineage>
        <taxon>Eukaryota</taxon>
        <taxon>Metazoa</taxon>
        <taxon>Spiralia</taxon>
        <taxon>Lophotrochozoa</taxon>
        <taxon>Mollusca</taxon>
        <taxon>Bivalvia</taxon>
        <taxon>Autobranchia</taxon>
        <taxon>Heteroconchia</taxon>
        <taxon>Euheterodonta</taxon>
        <taxon>Imparidentia</taxon>
        <taxon>Neoheterodontei</taxon>
        <taxon>Myida</taxon>
        <taxon>Myoidea</taxon>
        <taxon>Myidae</taxon>
        <taxon>Mya</taxon>
    </lineage>
</organism>
<feature type="coiled-coil region" evidence="1">
    <location>
        <begin position="64"/>
        <end position="98"/>
    </location>
</feature>
<dbReference type="Proteomes" id="UP001164746">
    <property type="component" value="Chromosome 8"/>
</dbReference>
<proteinExistence type="predicted"/>
<evidence type="ECO:0000256" key="2">
    <source>
        <dbReference type="SAM" id="MobiDB-lite"/>
    </source>
</evidence>
<reference evidence="3" key="1">
    <citation type="submission" date="2022-11" db="EMBL/GenBank/DDBJ databases">
        <title>Centuries of genome instability and evolution in soft-shell clam transmissible cancer (bioRxiv).</title>
        <authorList>
            <person name="Hart S.F.M."/>
            <person name="Yonemitsu M.A."/>
            <person name="Giersch R.M."/>
            <person name="Beal B.F."/>
            <person name="Arriagada G."/>
            <person name="Davis B.W."/>
            <person name="Ostrander E.A."/>
            <person name="Goff S.P."/>
            <person name="Metzger M.J."/>
        </authorList>
    </citation>
    <scope>NUCLEOTIDE SEQUENCE</scope>
    <source>
        <strain evidence="3">MELC-2E11</strain>
        <tissue evidence="3">Siphon/mantle</tissue>
    </source>
</reference>